<feature type="domain" description="Asparagine synthetase" evidence="1">
    <location>
        <begin position="8"/>
        <end position="336"/>
    </location>
</feature>
<dbReference type="SUPFAM" id="SSF52402">
    <property type="entry name" value="Adenine nucleotide alpha hydrolases-like"/>
    <property type="match status" value="1"/>
</dbReference>
<dbReference type="GO" id="GO:0004066">
    <property type="term" value="F:asparagine synthase (glutamine-hydrolyzing) activity"/>
    <property type="evidence" value="ECO:0007669"/>
    <property type="project" value="InterPro"/>
</dbReference>
<dbReference type="PANTHER" id="PTHR43284">
    <property type="entry name" value="ASPARAGINE SYNTHETASE (GLUTAMINE-HYDROLYZING)"/>
    <property type="match status" value="1"/>
</dbReference>
<dbReference type="AlphaFoldDB" id="A0A381XHI7"/>
<dbReference type="InterPro" id="IPR051786">
    <property type="entry name" value="ASN_synthetase/amidase"/>
</dbReference>
<reference evidence="2" key="1">
    <citation type="submission" date="2018-05" db="EMBL/GenBank/DDBJ databases">
        <authorList>
            <person name="Lanie J.A."/>
            <person name="Ng W.-L."/>
            <person name="Kazmierczak K.M."/>
            <person name="Andrzejewski T.M."/>
            <person name="Davidsen T.M."/>
            <person name="Wayne K.J."/>
            <person name="Tettelin H."/>
            <person name="Glass J.I."/>
            <person name="Rusch D."/>
            <person name="Podicherti R."/>
            <person name="Tsui H.-C.T."/>
            <person name="Winkler M.E."/>
        </authorList>
    </citation>
    <scope>NUCLEOTIDE SEQUENCE</scope>
</reference>
<dbReference type="GO" id="GO:0006529">
    <property type="term" value="P:asparagine biosynthetic process"/>
    <property type="evidence" value="ECO:0007669"/>
    <property type="project" value="InterPro"/>
</dbReference>
<accession>A0A381XHI7</accession>
<evidence type="ECO:0000259" key="1">
    <source>
        <dbReference type="Pfam" id="PF00733"/>
    </source>
</evidence>
<name>A0A381XHI7_9ZZZZ</name>
<dbReference type="EMBL" id="UINC01015203">
    <property type="protein sequence ID" value="SVA64188.1"/>
    <property type="molecule type" value="Genomic_DNA"/>
</dbReference>
<dbReference type="Pfam" id="PF00733">
    <property type="entry name" value="Asn_synthase"/>
    <property type="match status" value="1"/>
</dbReference>
<gene>
    <name evidence="2" type="ORF">METZ01_LOCUS117042</name>
</gene>
<dbReference type="InterPro" id="IPR014729">
    <property type="entry name" value="Rossmann-like_a/b/a_fold"/>
</dbReference>
<evidence type="ECO:0000313" key="2">
    <source>
        <dbReference type="EMBL" id="SVA64188.1"/>
    </source>
</evidence>
<dbReference type="PANTHER" id="PTHR43284:SF1">
    <property type="entry name" value="ASPARAGINE SYNTHETASE"/>
    <property type="match status" value="1"/>
</dbReference>
<dbReference type="CDD" id="cd01991">
    <property type="entry name" value="Asn_synthase_B_C"/>
    <property type="match status" value="1"/>
</dbReference>
<protein>
    <recommendedName>
        <fullName evidence="1">Asparagine synthetase domain-containing protein</fullName>
    </recommendedName>
</protein>
<dbReference type="Gene3D" id="3.40.50.620">
    <property type="entry name" value="HUPs"/>
    <property type="match status" value="1"/>
</dbReference>
<sequence length="350" mass="40255">MQNKLETLGDKEISIALSGGVDSTLVLALLRKIKPEVKLHAVSIKFANSVDETPAASKIAERFNAEHHIIHLENYLSELPKAISIIKLPFWDLHWYYVVKKSSTLSKTLISGDGGDELFAGYTFRYNKFLSLTSNNSTPLEKVKAYLECHERDRVSDQDDIFTKKCNFSWDAIYNRLLPFFDNDLDRINQVCLADYNGKLLYNFNPINSSIIDAFDMNLLTPLLTEKLLCIAPHIPMKYKYDEQNNIGKLPLRKLVEKHNASSLISTEKLGFNVNTLNLWKAQGHDLCKEFFDNSELVKAGWINKEWIVKYIDNPDLNVKYVNKFLGLLACEVWYRLFITKNMNSEETLD</sequence>
<organism evidence="2">
    <name type="scientific">marine metagenome</name>
    <dbReference type="NCBI Taxonomy" id="408172"/>
    <lineage>
        <taxon>unclassified sequences</taxon>
        <taxon>metagenomes</taxon>
        <taxon>ecological metagenomes</taxon>
    </lineage>
</organism>
<dbReference type="GO" id="GO:0005829">
    <property type="term" value="C:cytosol"/>
    <property type="evidence" value="ECO:0007669"/>
    <property type="project" value="TreeGrafter"/>
</dbReference>
<proteinExistence type="predicted"/>
<dbReference type="InterPro" id="IPR001962">
    <property type="entry name" value="Asn_synthase"/>
</dbReference>